<organism evidence="2 3">
    <name type="scientific">Clostridium folliculivorans</name>
    <dbReference type="NCBI Taxonomy" id="2886038"/>
    <lineage>
        <taxon>Bacteria</taxon>
        <taxon>Bacillati</taxon>
        <taxon>Bacillota</taxon>
        <taxon>Clostridia</taxon>
        <taxon>Eubacteriales</taxon>
        <taxon>Clostridiaceae</taxon>
        <taxon>Clostridium</taxon>
    </lineage>
</organism>
<proteinExistence type="predicted"/>
<accession>A0A9W6D9M4</accession>
<dbReference type="Proteomes" id="UP001057868">
    <property type="component" value="Unassembled WGS sequence"/>
</dbReference>
<dbReference type="AlphaFoldDB" id="A0A9W6D9M4"/>
<protein>
    <submittedName>
        <fullName evidence="2">Uncharacterized protein</fullName>
    </submittedName>
</protein>
<keyword evidence="1" id="KW-0812">Transmembrane</keyword>
<reference evidence="2" key="1">
    <citation type="journal article" date="2023" name="Int. J. Syst. Evol. Microbiol.">
        <title>&lt;i&gt;Clostridium folliculivorans&lt;/i&gt; sp. nov., isolated from soil samples of an organic paddy in Japan.</title>
        <authorList>
            <person name="Tazawa J."/>
            <person name="Kobayashi H."/>
            <person name="Tanizawa Y."/>
            <person name="Uchino A."/>
            <person name="Tanaka F."/>
            <person name="Urashima Y."/>
            <person name="Miura S."/>
            <person name="Sakamoto M."/>
            <person name="Ohkuma M."/>
            <person name="Tohno M."/>
        </authorList>
    </citation>
    <scope>NUCLEOTIDE SEQUENCE</scope>
    <source>
        <strain evidence="2">D1-1</strain>
    </source>
</reference>
<evidence type="ECO:0000256" key="1">
    <source>
        <dbReference type="SAM" id="Phobius"/>
    </source>
</evidence>
<comment type="caution">
    <text evidence="2">The sequence shown here is derived from an EMBL/GenBank/DDBJ whole genome shotgun (WGS) entry which is preliminary data.</text>
</comment>
<keyword evidence="1" id="KW-1133">Transmembrane helix</keyword>
<evidence type="ECO:0000313" key="3">
    <source>
        <dbReference type="Proteomes" id="UP001057868"/>
    </source>
</evidence>
<keyword evidence="1" id="KW-0472">Membrane</keyword>
<name>A0A9W6D9M4_9CLOT</name>
<gene>
    <name evidence="2" type="ORF">CFOLD11_13060</name>
</gene>
<sequence>MPSVSIGEMCRIMKIYLKIDMYLNVTGFYPINSFKLYVIITYVAATQSDKDTKI</sequence>
<evidence type="ECO:0000313" key="2">
    <source>
        <dbReference type="EMBL" id="GKU24480.1"/>
    </source>
</evidence>
<dbReference type="EMBL" id="BQXY01000001">
    <property type="protein sequence ID" value="GKU24480.1"/>
    <property type="molecule type" value="Genomic_DNA"/>
</dbReference>
<feature type="transmembrane region" description="Helical" evidence="1">
    <location>
        <begin position="21"/>
        <end position="45"/>
    </location>
</feature>
<keyword evidence="3" id="KW-1185">Reference proteome</keyword>